<gene>
    <name evidence="2" type="ORF">AYJ54_15425</name>
</gene>
<reference evidence="2 3" key="1">
    <citation type="submission" date="2016-03" db="EMBL/GenBank/DDBJ databases">
        <title>Draft Genome Sequence of the Strain BR 10245 (Bradyrhizobium sp.) isolated from nodules of Centrolobium paraense.</title>
        <authorList>
            <person name="Simoes-Araujo J.L.Sr."/>
            <person name="Barauna A.C."/>
            <person name="Silva K."/>
            <person name="Zilli J.E."/>
        </authorList>
    </citation>
    <scope>NUCLEOTIDE SEQUENCE [LARGE SCALE GENOMIC DNA]</scope>
    <source>
        <strain evidence="2 3">BR 10245</strain>
    </source>
</reference>
<evidence type="ECO:0000313" key="3">
    <source>
        <dbReference type="Proteomes" id="UP000076959"/>
    </source>
</evidence>
<feature type="compositionally biased region" description="Basic and acidic residues" evidence="1">
    <location>
        <begin position="1"/>
        <end position="10"/>
    </location>
</feature>
<proteinExistence type="predicted"/>
<organism evidence="2 3">
    <name type="scientific">Bradyrhizobium centrolobii</name>
    <dbReference type="NCBI Taxonomy" id="1505087"/>
    <lineage>
        <taxon>Bacteria</taxon>
        <taxon>Pseudomonadati</taxon>
        <taxon>Pseudomonadota</taxon>
        <taxon>Alphaproteobacteria</taxon>
        <taxon>Hyphomicrobiales</taxon>
        <taxon>Nitrobacteraceae</taxon>
        <taxon>Bradyrhizobium</taxon>
    </lineage>
</organism>
<dbReference type="Proteomes" id="UP000076959">
    <property type="component" value="Unassembled WGS sequence"/>
</dbReference>
<name>A0A176YMZ1_9BRAD</name>
<protein>
    <recommendedName>
        <fullName evidence="4">DUF4279 domain-containing protein</fullName>
    </recommendedName>
</protein>
<keyword evidence="3" id="KW-1185">Reference proteome</keyword>
<feature type="region of interest" description="Disordered" evidence="1">
    <location>
        <begin position="1"/>
        <end position="21"/>
    </location>
</feature>
<accession>A0A176YMZ1</accession>
<evidence type="ECO:0000256" key="1">
    <source>
        <dbReference type="SAM" id="MobiDB-lite"/>
    </source>
</evidence>
<sequence length="159" mass="17502">MNDASNREVTEQSEAENPEVGTPRRVDIELFIVHPTWEPTEISTALGLEANFAHRVGGPRKTPAGTPLPGNHPDTRWRHCIRCNVRDQWYAGEVMTFVDRLEPHKAFFASLTSTGGRASIIIQFFGDGYLGDELPVATLAKLVDLGVALAIECFADPQS</sequence>
<evidence type="ECO:0000313" key="2">
    <source>
        <dbReference type="EMBL" id="OAF08131.1"/>
    </source>
</evidence>
<evidence type="ECO:0008006" key="4">
    <source>
        <dbReference type="Google" id="ProtNLM"/>
    </source>
</evidence>
<dbReference type="EMBL" id="LUUB01000063">
    <property type="protein sequence ID" value="OAF08131.1"/>
    <property type="molecule type" value="Genomic_DNA"/>
</dbReference>
<dbReference type="AlphaFoldDB" id="A0A176YMZ1"/>
<comment type="caution">
    <text evidence="2">The sequence shown here is derived from an EMBL/GenBank/DDBJ whole genome shotgun (WGS) entry which is preliminary data.</text>
</comment>